<evidence type="ECO:0000313" key="2">
    <source>
        <dbReference type="Proteomes" id="UP000562045"/>
    </source>
</evidence>
<dbReference type="EC" id="3.4.15.6" evidence="1"/>
<dbReference type="RefSeq" id="WP_179649018.1">
    <property type="nucleotide sequence ID" value="NZ_JACBZM010000001.1"/>
</dbReference>
<dbReference type="AlphaFoldDB" id="A0A7Y9ZI90"/>
<keyword evidence="1" id="KW-0378">Hydrolase</keyword>
<dbReference type="GO" id="GO:0008241">
    <property type="term" value="F:peptidyl-dipeptidase activity"/>
    <property type="evidence" value="ECO:0007669"/>
    <property type="project" value="UniProtKB-EC"/>
</dbReference>
<dbReference type="Proteomes" id="UP000562045">
    <property type="component" value="Unassembled WGS sequence"/>
</dbReference>
<keyword evidence="1" id="KW-0121">Carboxypeptidase</keyword>
<dbReference type="GO" id="GO:0004180">
    <property type="term" value="F:carboxypeptidase activity"/>
    <property type="evidence" value="ECO:0007669"/>
    <property type="project" value="UniProtKB-KW"/>
</dbReference>
<organism evidence="1 2">
    <name type="scientific">Nocardioides aromaticivorans</name>
    <dbReference type="NCBI Taxonomy" id="200618"/>
    <lineage>
        <taxon>Bacteria</taxon>
        <taxon>Bacillati</taxon>
        <taxon>Actinomycetota</taxon>
        <taxon>Actinomycetes</taxon>
        <taxon>Propionibacteriales</taxon>
        <taxon>Nocardioidaceae</taxon>
        <taxon>Nocardioides</taxon>
    </lineage>
</organism>
<dbReference type="EMBL" id="JACBZM010000001">
    <property type="protein sequence ID" value="NYI45365.1"/>
    <property type="molecule type" value="Genomic_DNA"/>
</dbReference>
<accession>A0A7Y9ZI90</accession>
<dbReference type="SUPFAM" id="SSF52317">
    <property type="entry name" value="Class I glutamine amidotransferase-like"/>
    <property type="match status" value="1"/>
</dbReference>
<name>A0A7Y9ZI90_9ACTN</name>
<comment type="caution">
    <text evidence="1">The sequence shown here is derived from an EMBL/GenBank/DDBJ whole genome shotgun (WGS) entry which is preliminary data.</text>
</comment>
<dbReference type="Gene3D" id="3.40.50.880">
    <property type="match status" value="1"/>
</dbReference>
<gene>
    <name evidence="1" type="ORF">BJ993_002445</name>
</gene>
<keyword evidence="1" id="KW-0645">Protease</keyword>
<dbReference type="InterPro" id="IPR029062">
    <property type="entry name" value="Class_I_gatase-like"/>
</dbReference>
<proteinExistence type="predicted"/>
<protein>
    <submittedName>
        <fullName evidence="1">Cyanophycinase</fullName>
        <ecNumber evidence="1">3.4.15.6</ecNumber>
    </submittedName>
</protein>
<sequence length="226" mass="22662">MGEASMLTVLIGGGRDEEQVRRLLAPFTTAVSGRGGGEVASVVVDDGEGVDLPRWRGLLADAASVRDVVLSPGRPLQAADLDGVAGVFVAGGLTPLYAELVVPQRELLAGLPYAGFSAGAAIAAERAIVGGWRLGGRPVCGEDAGEDLDEVTVVPGLGRVPFAVDVHAAQWGTLPRAVAAVAAGLVPEARAVDEHTAVVVSDGAVAVHGAGQALAVTPSGDGVLVR</sequence>
<reference evidence="1 2" key="1">
    <citation type="submission" date="2020-07" db="EMBL/GenBank/DDBJ databases">
        <title>Sequencing the genomes of 1000 actinobacteria strains.</title>
        <authorList>
            <person name="Klenk H.-P."/>
        </authorList>
    </citation>
    <scope>NUCLEOTIDE SEQUENCE [LARGE SCALE GENOMIC DNA]</scope>
    <source>
        <strain evidence="1 2">DSM 15131</strain>
    </source>
</reference>
<evidence type="ECO:0000313" key="1">
    <source>
        <dbReference type="EMBL" id="NYI45365.1"/>
    </source>
</evidence>